<organism evidence="1 2">
    <name type="scientific">Candidatus Coprenecus stercoravium</name>
    <dbReference type="NCBI Taxonomy" id="2840735"/>
    <lineage>
        <taxon>Bacteria</taxon>
        <taxon>Pseudomonadati</taxon>
        <taxon>Bacteroidota</taxon>
        <taxon>Bacteroidia</taxon>
        <taxon>Bacteroidales</taxon>
        <taxon>Rikenellaceae</taxon>
        <taxon>Rikenellaceae incertae sedis</taxon>
        <taxon>Candidatus Coprenecus</taxon>
    </lineage>
</organism>
<proteinExistence type="predicted"/>
<dbReference type="AlphaFoldDB" id="A0A9D2GRC5"/>
<name>A0A9D2GRC5_9BACT</name>
<sequence length="233" mass="25259">FYNDNTEYIVFSSMDSYAEASATTRTRTRSTYIERHGDESTVNSPDMLFGAWVDELVVEYSPDAAPVNLSVTLKPLVYKYVIVYEFSKGIEHVRLARGAIAGMAQSVYLQDGRTGSEKATVLFDESTIDTAGSRIVAQVSTFGVPDYPDKYYPAKAPGGVTGIFGLNLEVKLPDGSIKTFEFDISGQMADQPRGGVIVVSGLEINDGDFATPGGGFDVGVDGWGEYEDIELPL</sequence>
<dbReference type="Pfam" id="PF17145">
    <property type="entry name" value="DUF5119"/>
    <property type="match status" value="1"/>
</dbReference>
<reference evidence="1" key="1">
    <citation type="journal article" date="2021" name="PeerJ">
        <title>Extensive microbial diversity within the chicken gut microbiome revealed by metagenomics and culture.</title>
        <authorList>
            <person name="Gilroy R."/>
            <person name="Ravi A."/>
            <person name="Getino M."/>
            <person name="Pursley I."/>
            <person name="Horton D.L."/>
            <person name="Alikhan N.F."/>
            <person name="Baker D."/>
            <person name="Gharbi K."/>
            <person name="Hall N."/>
            <person name="Watson M."/>
            <person name="Adriaenssens E.M."/>
            <person name="Foster-Nyarko E."/>
            <person name="Jarju S."/>
            <person name="Secka A."/>
            <person name="Antonio M."/>
            <person name="Oren A."/>
            <person name="Chaudhuri R.R."/>
            <person name="La Ragione R."/>
            <person name="Hildebrand F."/>
            <person name="Pallen M.J."/>
        </authorList>
    </citation>
    <scope>NUCLEOTIDE SEQUENCE</scope>
    <source>
        <strain evidence="1">Gambia16-554</strain>
    </source>
</reference>
<feature type="non-terminal residue" evidence="1">
    <location>
        <position position="1"/>
    </location>
</feature>
<accession>A0A9D2GRC5</accession>
<comment type="caution">
    <text evidence="1">The sequence shown here is derived from an EMBL/GenBank/DDBJ whole genome shotgun (WGS) entry which is preliminary data.</text>
</comment>
<evidence type="ECO:0000313" key="1">
    <source>
        <dbReference type="EMBL" id="HIZ85554.1"/>
    </source>
</evidence>
<reference evidence="1" key="2">
    <citation type="submission" date="2021-04" db="EMBL/GenBank/DDBJ databases">
        <authorList>
            <person name="Gilroy R."/>
        </authorList>
    </citation>
    <scope>NUCLEOTIDE SEQUENCE</scope>
    <source>
        <strain evidence="1">Gambia16-554</strain>
    </source>
</reference>
<protein>
    <submittedName>
        <fullName evidence="1">DUF5119 domain-containing protein</fullName>
    </submittedName>
</protein>
<gene>
    <name evidence="1" type="ORF">IAC04_03590</name>
</gene>
<dbReference type="Proteomes" id="UP000824115">
    <property type="component" value="Unassembled WGS sequence"/>
</dbReference>
<dbReference type="EMBL" id="DXAW01000069">
    <property type="protein sequence ID" value="HIZ85554.1"/>
    <property type="molecule type" value="Genomic_DNA"/>
</dbReference>
<evidence type="ECO:0000313" key="2">
    <source>
        <dbReference type="Proteomes" id="UP000824115"/>
    </source>
</evidence>
<dbReference type="InterPro" id="IPR033410">
    <property type="entry name" value="DUF5119"/>
</dbReference>